<dbReference type="RefSeq" id="WP_301134290.1">
    <property type="nucleotide sequence ID" value="NZ_BAAAUQ010000035.1"/>
</dbReference>
<reference evidence="2" key="1">
    <citation type="submission" date="2021-06" db="EMBL/GenBank/DDBJ databases">
        <title>Genome-based taxonomic framework of Microbacterium strains isolated from marine environment, the description of four new species and reclassification of four preexisting species.</title>
        <authorList>
            <person name="Lee S.D."/>
            <person name="Kim S.-M."/>
            <person name="Byeon Y.-S."/>
            <person name="Yang H.L."/>
            <person name="Kim I.S."/>
        </authorList>
    </citation>
    <scope>NUCLEOTIDE SEQUENCE</scope>
    <source>
        <strain evidence="2">KACC 20510</strain>
    </source>
</reference>
<sequence>MILAQAAEQAAAIDPTLLTFLIIFGAVGVTTLAGVGLAFWQSHRDHARWVRERRYEGFTRILALAERSARILEEGMEMMERSEAVRAAHEAGDKNAGPEAGDLAEEMERNLERVRPIQAELSDVAATLEVLGPDRVIEALNALSDSYRKGDAQATEEAKDAFVIAVRKALKITA</sequence>
<proteinExistence type="predicted"/>
<keyword evidence="3" id="KW-1185">Reference proteome</keyword>
<evidence type="ECO:0000313" key="2">
    <source>
        <dbReference type="EMBL" id="MDN4464721.1"/>
    </source>
</evidence>
<keyword evidence="1" id="KW-1133">Transmembrane helix</keyword>
<protein>
    <recommendedName>
        <fullName evidence="4">Secreted protein</fullName>
    </recommendedName>
</protein>
<organism evidence="2 3">
    <name type="scientific">Microbacterium aurantiacum</name>
    <dbReference type="NCBI Taxonomy" id="162393"/>
    <lineage>
        <taxon>Bacteria</taxon>
        <taxon>Bacillati</taxon>
        <taxon>Actinomycetota</taxon>
        <taxon>Actinomycetes</taxon>
        <taxon>Micrococcales</taxon>
        <taxon>Microbacteriaceae</taxon>
        <taxon>Microbacterium</taxon>
    </lineage>
</organism>
<evidence type="ECO:0000256" key="1">
    <source>
        <dbReference type="SAM" id="Phobius"/>
    </source>
</evidence>
<dbReference type="EMBL" id="JAHWXI010000010">
    <property type="protein sequence ID" value="MDN4464721.1"/>
    <property type="molecule type" value="Genomic_DNA"/>
</dbReference>
<evidence type="ECO:0008006" key="4">
    <source>
        <dbReference type="Google" id="ProtNLM"/>
    </source>
</evidence>
<keyword evidence="1" id="KW-0472">Membrane</keyword>
<comment type="caution">
    <text evidence="2">The sequence shown here is derived from an EMBL/GenBank/DDBJ whole genome shotgun (WGS) entry which is preliminary data.</text>
</comment>
<keyword evidence="1" id="KW-0812">Transmembrane</keyword>
<feature type="transmembrane region" description="Helical" evidence="1">
    <location>
        <begin position="17"/>
        <end position="40"/>
    </location>
</feature>
<name>A0ABT8FU74_9MICO</name>
<dbReference type="Proteomes" id="UP001172731">
    <property type="component" value="Unassembled WGS sequence"/>
</dbReference>
<accession>A0ABT8FU74</accession>
<gene>
    <name evidence="2" type="ORF">KZC48_09960</name>
</gene>
<evidence type="ECO:0000313" key="3">
    <source>
        <dbReference type="Proteomes" id="UP001172731"/>
    </source>
</evidence>